<dbReference type="PANTHER" id="PTHR28152">
    <property type="entry name" value="HYDROXYACYL-THIOESTER DEHYDRATASE TYPE 2, MITOCHONDRIAL"/>
    <property type="match status" value="1"/>
</dbReference>
<dbReference type="OrthoDB" id="3257538at2759"/>
<evidence type="ECO:0008006" key="4">
    <source>
        <dbReference type="Google" id="ProtNLM"/>
    </source>
</evidence>
<organism evidence="2 3">
    <name type="scientific">Rhinocladiella mackenziei CBS 650.93</name>
    <dbReference type="NCBI Taxonomy" id="1442369"/>
    <lineage>
        <taxon>Eukaryota</taxon>
        <taxon>Fungi</taxon>
        <taxon>Dikarya</taxon>
        <taxon>Ascomycota</taxon>
        <taxon>Pezizomycotina</taxon>
        <taxon>Eurotiomycetes</taxon>
        <taxon>Chaetothyriomycetidae</taxon>
        <taxon>Chaetothyriales</taxon>
        <taxon>Herpotrichiellaceae</taxon>
        <taxon>Rhinocladiella</taxon>
    </lineage>
</organism>
<dbReference type="GO" id="GO:0019171">
    <property type="term" value="F:(3R)-hydroxyacyl-[acyl-carrier-protein] dehydratase activity"/>
    <property type="evidence" value="ECO:0007669"/>
    <property type="project" value="TreeGrafter"/>
</dbReference>
<dbReference type="Proteomes" id="UP000053617">
    <property type="component" value="Unassembled WGS sequence"/>
</dbReference>
<dbReference type="SUPFAM" id="SSF54637">
    <property type="entry name" value="Thioesterase/thiol ester dehydrase-isomerase"/>
    <property type="match status" value="1"/>
</dbReference>
<dbReference type="STRING" id="1442369.A0A0D2I211"/>
<dbReference type="RefSeq" id="XP_013266996.1">
    <property type="nucleotide sequence ID" value="XM_013411542.1"/>
</dbReference>
<dbReference type="HOGENOM" id="CLU_028690_4_0_1"/>
<sequence>MRRREPEIDYGVLDKKDVIALRVALQNHLELKPIGSLLPPGYQQVTVNHWVKESRLCNDGADRLHAPNDDWKYRVWVGGRIFFRQQRIHLDRRLPVRASENIINARLAGDLTSEDAKVFVTLRKALSFEFDSKTLLELKLGENRLPSRLQSQLVLEEKQLCFMRNIPPSLRSMDNPRKIPPALDPDYSQSMIPSQTLLFRFSALTRNDHAIHLDPEYTKRVYGIPKLLVHGPLTSVLMLDILRECLLDRGTKTPYAFVIREFEYRNHLPLFAGEQISIACKKLRNIYAGEGAKFRTDLPVPWELWEVWIQKGEGDNATVAVRGRARVQPATVSRLGPEEYDDADEESAFPLPTEQEETVQSRHDGVDSILQVRPYNKNPKAEPNNEDYPKPVSRPVQQSSWFSREHQLNVRRRPDFQKGYYLYHLPLPPSDQSK</sequence>
<name>A0A0D2I211_9EURO</name>
<dbReference type="AlphaFoldDB" id="A0A0D2I211"/>
<dbReference type="InterPro" id="IPR029069">
    <property type="entry name" value="HotDog_dom_sf"/>
</dbReference>
<protein>
    <recommendedName>
        <fullName evidence="4">MaoC-like domain-containing protein</fullName>
    </recommendedName>
</protein>
<dbReference type="PANTHER" id="PTHR28152:SF1">
    <property type="entry name" value="HYDROXYACYL-THIOESTER DEHYDRATASE TYPE 2, MITOCHONDRIAL"/>
    <property type="match status" value="1"/>
</dbReference>
<evidence type="ECO:0000313" key="3">
    <source>
        <dbReference type="Proteomes" id="UP000053617"/>
    </source>
</evidence>
<keyword evidence="3" id="KW-1185">Reference proteome</keyword>
<dbReference type="VEuPathDB" id="FungiDB:Z518_10711"/>
<accession>A0A0D2I211</accession>
<dbReference type="GO" id="GO:0005739">
    <property type="term" value="C:mitochondrion"/>
    <property type="evidence" value="ECO:0007669"/>
    <property type="project" value="TreeGrafter"/>
</dbReference>
<feature type="region of interest" description="Disordered" evidence="1">
    <location>
        <begin position="351"/>
        <end position="406"/>
    </location>
</feature>
<evidence type="ECO:0000313" key="2">
    <source>
        <dbReference type="EMBL" id="KIW99783.1"/>
    </source>
</evidence>
<dbReference type="Gene3D" id="3.10.129.10">
    <property type="entry name" value="Hotdog Thioesterase"/>
    <property type="match status" value="1"/>
</dbReference>
<dbReference type="EMBL" id="KN847484">
    <property type="protein sequence ID" value="KIW99783.1"/>
    <property type="molecule type" value="Genomic_DNA"/>
</dbReference>
<dbReference type="InterPro" id="IPR052741">
    <property type="entry name" value="Mitochondrial_HTD2"/>
</dbReference>
<dbReference type="GeneID" id="25298782"/>
<gene>
    <name evidence="2" type="ORF">Z518_10711</name>
</gene>
<reference evidence="2 3" key="1">
    <citation type="submission" date="2015-01" db="EMBL/GenBank/DDBJ databases">
        <title>The Genome Sequence of Rhinocladiella mackenzie CBS 650.93.</title>
        <authorList>
            <consortium name="The Broad Institute Genomics Platform"/>
            <person name="Cuomo C."/>
            <person name="de Hoog S."/>
            <person name="Gorbushina A."/>
            <person name="Stielow B."/>
            <person name="Teixiera M."/>
            <person name="Abouelleil A."/>
            <person name="Chapman S.B."/>
            <person name="Priest M."/>
            <person name="Young S.K."/>
            <person name="Wortman J."/>
            <person name="Nusbaum C."/>
            <person name="Birren B."/>
        </authorList>
    </citation>
    <scope>NUCLEOTIDE SEQUENCE [LARGE SCALE GENOMIC DNA]</scope>
    <source>
        <strain evidence="2 3">CBS 650.93</strain>
    </source>
</reference>
<proteinExistence type="predicted"/>
<evidence type="ECO:0000256" key="1">
    <source>
        <dbReference type="SAM" id="MobiDB-lite"/>
    </source>
</evidence>